<dbReference type="PROSITE" id="PS51755">
    <property type="entry name" value="OMPR_PHOB"/>
    <property type="match status" value="1"/>
</dbReference>
<keyword evidence="8" id="KW-1185">Reference proteome</keyword>
<accession>A0A8J4DZQ3</accession>
<dbReference type="PRINTS" id="PR00364">
    <property type="entry name" value="DISEASERSIST"/>
</dbReference>
<dbReference type="SMART" id="SM01043">
    <property type="entry name" value="BTAD"/>
    <property type="match status" value="1"/>
</dbReference>
<dbReference type="Gene3D" id="3.40.50.300">
    <property type="entry name" value="P-loop containing nucleotide triphosphate hydrolases"/>
    <property type="match status" value="1"/>
</dbReference>
<dbReference type="SUPFAM" id="SSF46894">
    <property type="entry name" value="C-terminal effector domain of the bipartite response regulators"/>
    <property type="match status" value="1"/>
</dbReference>
<evidence type="ECO:0000256" key="3">
    <source>
        <dbReference type="ARBA" id="ARBA00023125"/>
    </source>
</evidence>
<dbReference type="GO" id="GO:0003677">
    <property type="term" value="F:DNA binding"/>
    <property type="evidence" value="ECO:0007669"/>
    <property type="project" value="UniProtKB-UniRule"/>
</dbReference>
<evidence type="ECO:0000313" key="7">
    <source>
        <dbReference type="EMBL" id="GIJ56154.1"/>
    </source>
</evidence>
<dbReference type="GO" id="GO:0043531">
    <property type="term" value="F:ADP binding"/>
    <property type="evidence" value="ECO:0007669"/>
    <property type="project" value="InterPro"/>
</dbReference>
<dbReference type="Pfam" id="PF13424">
    <property type="entry name" value="TPR_12"/>
    <property type="match status" value="2"/>
</dbReference>
<dbReference type="SMART" id="SM00028">
    <property type="entry name" value="TPR"/>
    <property type="match status" value="5"/>
</dbReference>
<evidence type="ECO:0000256" key="4">
    <source>
        <dbReference type="ARBA" id="ARBA00023163"/>
    </source>
</evidence>
<dbReference type="PANTHER" id="PTHR35807:SF1">
    <property type="entry name" value="TRANSCRIPTIONAL REGULATOR REDD"/>
    <property type="match status" value="1"/>
</dbReference>
<keyword evidence="4" id="KW-0804">Transcription</keyword>
<gene>
    <name evidence="7" type="ORF">Vau01_036700</name>
</gene>
<dbReference type="InterPro" id="IPR005158">
    <property type="entry name" value="BTAD"/>
</dbReference>
<reference evidence="7" key="1">
    <citation type="submission" date="2021-01" db="EMBL/GenBank/DDBJ databases">
        <title>Whole genome shotgun sequence of Virgisporangium aurantiacum NBRC 16421.</title>
        <authorList>
            <person name="Komaki H."/>
            <person name="Tamura T."/>
        </authorList>
    </citation>
    <scope>NUCLEOTIDE SEQUENCE</scope>
    <source>
        <strain evidence="7">NBRC 16421</strain>
    </source>
</reference>
<feature type="domain" description="OmpR/PhoB-type" evidence="6">
    <location>
        <begin position="36"/>
        <end position="140"/>
    </location>
</feature>
<evidence type="ECO:0000256" key="5">
    <source>
        <dbReference type="PROSITE-ProRule" id="PRU01091"/>
    </source>
</evidence>
<dbReference type="SUPFAM" id="SSF52540">
    <property type="entry name" value="P-loop containing nucleoside triphosphate hydrolases"/>
    <property type="match status" value="1"/>
</dbReference>
<dbReference type="Gene3D" id="1.10.10.10">
    <property type="entry name" value="Winged helix-like DNA-binding domain superfamily/Winged helix DNA-binding domain"/>
    <property type="match status" value="1"/>
</dbReference>
<evidence type="ECO:0000256" key="2">
    <source>
        <dbReference type="ARBA" id="ARBA00023015"/>
    </source>
</evidence>
<evidence type="ECO:0000256" key="1">
    <source>
        <dbReference type="ARBA" id="ARBA00005820"/>
    </source>
</evidence>
<dbReference type="InterPro" id="IPR036388">
    <property type="entry name" value="WH-like_DNA-bd_sf"/>
</dbReference>
<comment type="caution">
    <text evidence="7">The sequence shown here is derived from an EMBL/GenBank/DDBJ whole genome shotgun (WGS) entry which is preliminary data.</text>
</comment>
<evidence type="ECO:0000313" key="8">
    <source>
        <dbReference type="Proteomes" id="UP000612585"/>
    </source>
</evidence>
<dbReference type="GO" id="GO:0006355">
    <property type="term" value="P:regulation of DNA-templated transcription"/>
    <property type="evidence" value="ECO:0007669"/>
    <property type="project" value="InterPro"/>
</dbReference>
<dbReference type="GO" id="GO:0000160">
    <property type="term" value="P:phosphorelay signal transduction system"/>
    <property type="evidence" value="ECO:0007669"/>
    <property type="project" value="InterPro"/>
</dbReference>
<dbReference type="InterPro" id="IPR051677">
    <property type="entry name" value="AfsR-DnrI-RedD_regulator"/>
</dbReference>
<dbReference type="InterPro" id="IPR011990">
    <property type="entry name" value="TPR-like_helical_dom_sf"/>
</dbReference>
<keyword evidence="3 5" id="KW-0238">DNA-binding</keyword>
<dbReference type="InterPro" id="IPR016032">
    <property type="entry name" value="Sig_transdc_resp-reg_C-effctor"/>
</dbReference>
<dbReference type="Gene3D" id="1.25.40.10">
    <property type="entry name" value="Tetratricopeptide repeat domain"/>
    <property type="match status" value="2"/>
</dbReference>
<proteinExistence type="inferred from homology"/>
<dbReference type="InterPro" id="IPR027417">
    <property type="entry name" value="P-loop_NTPase"/>
</dbReference>
<dbReference type="RefSeq" id="WP_203993980.1">
    <property type="nucleotide sequence ID" value="NZ_BOPG01000023.1"/>
</dbReference>
<dbReference type="CDD" id="cd15831">
    <property type="entry name" value="BTAD"/>
    <property type="match status" value="1"/>
</dbReference>
<organism evidence="7 8">
    <name type="scientific">Virgisporangium aurantiacum</name>
    <dbReference type="NCBI Taxonomy" id="175570"/>
    <lineage>
        <taxon>Bacteria</taxon>
        <taxon>Bacillati</taxon>
        <taxon>Actinomycetota</taxon>
        <taxon>Actinomycetes</taxon>
        <taxon>Micromonosporales</taxon>
        <taxon>Micromonosporaceae</taxon>
        <taxon>Virgisporangium</taxon>
    </lineage>
</organism>
<protein>
    <submittedName>
        <fullName evidence="7">SARP family transcriptional regulator</fullName>
    </submittedName>
</protein>
<dbReference type="SMART" id="SM00862">
    <property type="entry name" value="Trans_reg_C"/>
    <property type="match status" value="1"/>
</dbReference>
<dbReference type="Pfam" id="PF03704">
    <property type="entry name" value="BTAD"/>
    <property type="match status" value="1"/>
</dbReference>
<sequence>MSDGDYQTFTNSTAEISERSQLAITLLPFAMVDQLSGRAEGRRRVEIRVLGPLEVAHRGLPVQIPRRQSRILLGILALDANRPVQVDRLIDLLWGTEPPENARTIVQIRISQIRSILCPDDAHGLDVRLEPRAGGYVLEAAPDSVDVLRFRDLLRRGAAAPADRIRAALALWRGPLLGRDAMPEITASYGQALEAERLTAIEHLLDIEMRSGDSGRVVDEFLPIVLDNFVREPLVARFLRALHQAGRTAEALKLYDQCRRWLASEFGSDPSKELHDAYREILAQTSQEPTAVSFRPAMPKLLPANVNDFTGRISEVTWIADRLLPDGRSGAALIAIAGPGGVGKTALAIHVAHLARARFPDGQLYVDLHGADDHPASARDVLGRFLRALGVDGSAIPEGQDERAELYRSLLADRRVLVLLDNARSDSQVAPLLPAEPLCAALITSRSRLGATLGAATLDLDVLDTVDATALLQRIVGTARTSATDGATAVLCDLVGRLPLAVRIVGAKLAGKPHWTVDRITNDLRDEDARLDHLVHDHLDVRATISVSYAGLEPDAQRAIRILSDLPDRIAGWQAAAALGIAPTDADLVLDQLVDAYLLDVAGADSTGTVLYHLHDLVRLFAAERARIEDPSILRRAYRERAHTALLAGLQAACRAANDGDHMVIRGDQVASVVDSLQTLVQRQPLAWFDSVRPGILPSLRQAQRDGNVGLCWEIAVVSSDLLALQRSFDERQLVLDIGMSEAGATGDVVGQAAVLLALGKLRADQFLADEALGCFERSLSLFESAEHQHGIGVSMAYVAMAHRFLGRNDEALEYCERALTRLTDLEEPGGRAHLLRSIGQIHLAKADFAIADDYFEGALGLCAEFGPFRRIEAQTQFWQGNLRLKQDRVDEAQALFTRVFDACREIGDVTGMCQALRGLSRCLVVRNSPERAREILLQALELAEQPRSTMLSRSIRQDLDSLGG</sequence>
<dbReference type="InterPro" id="IPR002182">
    <property type="entry name" value="NB-ARC"/>
</dbReference>
<dbReference type="PANTHER" id="PTHR35807">
    <property type="entry name" value="TRANSCRIPTIONAL REGULATOR REDD-RELATED"/>
    <property type="match status" value="1"/>
</dbReference>
<dbReference type="Pfam" id="PF00931">
    <property type="entry name" value="NB-ARC"/>
    <property type="match status" value="1"/>
</dbReference>
<dbReference type="AlphaFoldDB" id="A0A8J4DZQ3"/>
<comment type="similarity">
    <text evidence="1">Belongs to the AfsR/DnrI/RedD regulatory family.</text>
</comment>
<dbReference type="SUPFAM" id="SSF48452">
    <property type="entry name" value="TPR-like"/>
    <property type="match status" value="2"/>
</dbReference>
<name>A0A8J4DZQ3_9ACTN</name>
<dbReference type="InterPro" id="IPR001867">
    <property type="entry name" value="OmpR/PhoB-type_DNA-bd"/>
</dbReference>
<dbReference type="Proteomes" id="UP000612585">
    <property type="component" value="Unassembled WGS sequence"/>
</dbReference>
<dbReference type="InterPro" id="IPR019734">
    <property type="entry name" value="TPR_rpt"/>
</dbReference>
<feature type="DNA-binding region" description="OmpR/PhoB-type" evidence="5">
    <location>
        <begin position="36"/>
        <end position="140"/>
    </location>
</feature>
<keyword evidence="2" id="KW-0805">Transcription regulation</keyword>
<evidence type="ECO:0000259" key="6">
    <source>
        <dbReference type="PROSITE" id="PS51755"/>
    </source>
</evidence>
<dbReference type="EMBL" id="BOPG01000023">
    <property type="protein sequence ID" value="GIJ56154.1"/>
    <property type="molecule type" value="Genomic_DNA"/>
</dbReference>